<dbReference type="EMBL" id="QTQV01000047">
    <property type="protein sequence ID" value="RQT03178.1"/>
    <property type="molecule type" value="Genomic_DNA"/>
</dbReference>
<dbReference type="GO" id="GO:0006355">
    <property type="term" value="P:regulation of DNA-templated transcription"/>
    <property type="evidence" value="ECO:0007669"/>
    <property type="project" value="InterPro"/>
</dbReference>
<dbReference type="RefSeq" id="WP_124585930.1">
    <property type="nucleotide sequence ID" value="NZ_QTQV01000047.1"/>
</dbReference>
<dbReference type="AlphaFoldDB" id="A0A3N8NWA1"/>
<dbReference type="SUPFAM" id="SSF47598">
    <property type="entry name" value="Ribbon-helix-helix"/>
    <property type="match status" value="1"/>
</dbReference>
<evidence type="ECO:0000313" key="3">
    <source>
        <dbReference type="Proteomes" id="UP000277921"/>
    </source>
</evidence>
<feature type="compositionally biased region" description="Low complexity" evidence="1">
    <location>
        <begin position="90"/>
        <end position="107"/>
    </location>
</feature>
<organism evidence="2 3">
    <name type="scientific">Burkholderia contaminans</name>
    <dbReference type="NCBI Taxonomy" id="488447"/>
    <lineage>
        <taxon>Bacteria</taxon>
        <taxon>Pseudomonadati</taxon>
        <taxon>Pseudomonadota</taxon>
        <taxon>Betaproteobacteria</taxon>
        <taxon>Burkholderiales</taxon>
        <taxon>Burkholderiaceae</taxon>
        <taxon>Burkholderia</taxon>
        <taxon>Burkholderia cepacia complex</taxon>
    </lineage>
</organism>
<protein>
    <submittedName>
        <fullName evidence="2">Uncharacterized protein</fullName>
    </submittedName>
</protein>
<sequence>MNSFNCRLPDGDLQRVKDLAQADGVSITEWCRQAVRDRIAGMSAVAGIQRGFAEALRDFQRDVAAQDRQRHQELAAVMALVAERLTGQKPTASAPATHAASTASARPDASRPRAGQVANA</sequence>
<gene>
    <name evidence="2" type="ORF">DF051_38510</name>
</gene>
<evidence type="ECO:0000256" key="1">
    <source>
        <dbReference type="SAM" id="MobiDB-lite"/>
    </source>
</evidence>
<name>A0A3N8NWA1_9BURK</name>
<feature type="region of interest" description="Disordered" evidence="1">
    <location>
        <begin position="88"/>
        <end position="120"/>
    </location>
</feature>
<comment type="caution">
    <text evidence="2">The sequence shown here is derived from an EMBL/GenBank/DDBJ whole genome shotgun (WGS) entry which is preliminary data.</text>
</comment>
<dbReference type="InterPro" id="IPR010985">
    <property type="entry name" value="Ribbon_hlx_hlx"/>
</dbReference>
<accession>A0A3N8NWA1</accession>
<reference evidence="2 3" key="1">
    <citation type="submission" date="2018-08" db="EMBL/GenBank/DDBJ databases">
        <title>Comparative analysis of Burkholderia isolates from Puerto Rico.</title>
        <authorList>
            <person name="Hall C."/>
            <person name="Sahl J."/>
            <person name="Wagner D."/>
        </authorList>
    </citation>
    <scope>NUCLEOTIDE SEQUENCE [LARGE SCALE GENOMIC DNA]</scope>
    <source>
        <strain evidence="2 3">Bp9025</strain>
    </source>
</reference>
<dbReference type="Proteomes" id="UP000277921">
    <property type="component" value="Unassembled WGS sequence"/>
</dbReference>
<evidence type="ECO:0000313" key="2">
    <source>
        <dbReference type="EMBL" id="RQT03178.1"/>
    </source>
</evidence>
<proteinExistence type="predicted"/>